<keyword evidence="4 7" id="KW-1133">Transmembrane helix</keyword>
<feature type="compositionally biased region" description="Low complexity" evidence="6">
    <location>
        <begin position="237"/>
        <end position="255"/>
    </location>
</feature>
<dbReference type="NCBIfam" id="TIGR01297">
    <property type="entry name" value="CDF"/>
    <property type="match status" value="1"/>
</dbReference>
<organism evidence="9 10">
    <name type="scientific">Discostella pseudostelligera</name>
    <dbReference type="NCBI Taxonomy" id="259834"/>
    <lineage>
        <taxon>Eukaryota</taxon>
        <taxon>Sar</taxon>
        <taxon>Stramenopiles</taxon>
        <taxon>Ochrophyta</taxon>
        <taxon>Bacillariophyta</taxon>
        <taxon>Coscinodiscophyceae</taxon>
        <taxon>Thalassiosirophycidae</taxon>
        <taxon>Stephanodiscales</taxon>
        <taxon>Stephanodiscaceae</taxon>
        <taxon>Discostella</taxon>
    </lineage>
</organism>
<evidence type="ECO:0000259" key="8">
    <source>
        <dbReference type="Pfam" id="PF01545"/>
    </source>
</evidence>
<dbReference type="PANTHER" id="PTHR13414">
    <property type="entry name" value="HUEL-CATION TRANSPORTER"/>
    <property type="match status" value="1"/>
</dbReference>
<comment type="caution">
    <text evidence="9">The sequence shown here is derived from an EMBL/GenBank/DDBJ whole genome shotgun (WGS) entry which is preliminary data.</text>
</comment>
<keyword evidence="3 7" id="KW-0812">Transmembrane</keyword>
<feature type="domain" description="Cation efflux protein transmembrane" evidence="8">
    <location>
        <begin position="342"/>
        <end position="548"/>
    </location>
</feature>
<dbReference type="InterPro" id="IPR058533">
    <property type="entry name" value="Cation_efflux_TM"/>
</dbReference>
<feature type="transmembrane region" description="Helical" evidence="7">
    <location>
        <begin position="530"/>
        <end position="549"/>
    </location>
</feature>
<evidence type="ECO:0000256" key="2">
    <source>
        <dbReference type="ARBA" id="ARBA00022448"/>
    </source>
</evidence>
<dbReference type="PANTHER" id="PTHR13414:SF9">
    <property type="entry name" value="PROTON-COUPLED ZINC ANTIPORTER SLC30A9, MITOCHONDRIAL"/>
    <property type="match status" value="1"/>
</dbReference>
<evidence type="ECO:0000256" key="6">
    <source>
        <dbReference type="SAM" id="MobiDB-lite"/>
    </source>
</evidence>
<dbReference type="InterPro" id="IPR040177">
    <property type="entry name" value="SLC30A9"/>
</dbReference>
<feature type="compositionally biased region" description="Polar residues" evidence="6">
    <location>
        <begin position="178"/>
        <end position="190"/>
    </location>
</feature>
<evidence type="ECO:0000313" key="10">
    <source>
        <dbReference type="Proteomes" id="UP001530293"/>
    </source>
</evidence>
<dbReference type="GO" id="GO:0016020">
    <property type="term" value="C:membrane"/>
    <property type="evidence" value="ECO:0007669"/>
    <property type="project" value="UniProtKB-SubCell"/>
</dbReference>
<dbReference type="SUPFAM" id="SSF161111">
    <property type="entry name" value="Cation efflux protein transmembrane domain-like"/>
    <property type="match status" value="1"/>
</dbReference>
<feature type="compositionally biased region" description="Polar residues" evidence="6">
    <location>
        <begin position="148"/>
        <end position="158"/>
    </location>
</feature>
<comment type="subcellular location">
    <subcellularLocation>
        <location evidence="1">Membrane</location>
        <topology evidence="1">Multi-pass membrane protein</topology>
    </subcellularLocation>
</comment>
<feature type="transmembrane region" description="Helical" evidence="7">
    <location>
        <begin position="406"/>
        <end position="426"/>
    </location>
</feature>
<reference evidence="9 10" key="1">
    <citation type="submission" date="2024-10" db="EMBL/GenBank/DDBJ databases">
        <title>Updated reference genomes for cyclostephanoid diatoms.</title>
        <authorList>
            <person name="Roberts W.R."/>
            <person name="Alverson A.J."/>
        </authorList>
    </citation>
    <scope>NUCLEOTIDE SEQUENCE [LARGE SCALE GENOMIC DNA]</scope>
    <source>
        <strain evidence="9 10">AJA232-27</strain>
    </source>
</reference>
<evidence type="ECO:0000256" key="4">
    <source>
        <dbReference type="ARBA" id="ARBA00022989"/>
    </source>
</evidence>
<evidence type="ECO:0000256" key="1">
    <source>
        <dbReference type="ARBA" id="ARBA00004141"/>
    </source>
</evidence>
<proteinExistence type="predicted"/>
<feature type="region of interest" description="Disordered" evidence="6">
    <location>
        <begin position="230"/>
        <end position="289"/>
    </location>
</feature>
<evidence type="ECO:0000256" key="3">
    <source>
        <dbReference type="ARBA" id="ARBA00022692"/>
    </source>
</evidence>
<dbReference type="Gene3D" id="1.20.1510.10">
    <property type="entry name" value="Cation efflux protein transmembrane domain"/>
    <property type="match status" value="1"/>
</dbReference>
<evidence type="ECO:0000313" key="9">
    <source>
        <dbReference type="EMBL" id="KAL3760807.1"/>
    </source>
</evidence>
<dbReference type="Pfam" id="PF01545">
    <property type="entry name" value="Cation_efflux"/>
    <property type="match status" value="1"/>
</dbReference>
<gene>
    <name evidence="9" type="ORF">ACHAWU_007873</name>
</gene>
<dbReference type="InterPro" id="IPR027469">
    <property type="entry name" value="Cation_efflux_TMD_sf"/>
</dbReference>
<keyword evidence="10" id="KW-1185">Reference proteome</keyword>
<protein>
    <recommendedName>
        <fullName evidence="8">Cation efflux protein transmembrane domain-containing protein</fullName>
    </recommendedName>
</protein>
<evidence type="ECO:0000256" key="7">
    <source>
        <dbReference type="SAM" id="Phobius"/>
    </source>
</evidence>
<feature type="region of interest" description="Disordered" evidence="6">
    <location>
        <begin position="175"/>
        <end position="196"/>
    </location>
</feature>
<dbReference type="EMBL" id="JALLBG020000171">
    <property type="protein sequence ID" value="KAL3760807.1"/>
    <property type="molecule type" value="Genomic_DNA"/>
</dbReference>
<dbReference type="AlphaFoldDB" id="A0ABD3MF66"/>
<sequence>MRASSICSSYRGFHFRTANANARKHHHHGHGCGSSASAPSTSACARNEYRQFSSSVIARIHERNWYNHSRHLLRLSTFAESTLLQHGRRGQLLRCNSMEKINMLQLLSTQPPRRFAVISRSFDPNYNIRSWSCRFFGSDATETEKPDPTNQHSGTKPKTTVPKEYLAAIKSEVDEMESSPTTTTISQQEQIFPPAKKTQDDFADYLKGAEVLLDGEGGLIMKSKSLAQNTASDRDSITSSSSSSSPPSSKPLDQSVSGSTLTSSAIGTISDDDDVNKSSESKAPSDTSATTATNTIYQYKFSSSDATLSDPQRHLDRRRAMEQKLQEQQAESRATTMRNVQRALAGNFIIAAAKLAAAISSGSSAMLSEFVHSVVDCGNQALLLVGLNTSKHAPDRSHPYGYGKAIYFWALVSALGTFFLGAGISMTHAVGELIDPSIQSEVPNEVWGVLALSFVVDGYVFKETIQGIRASMRIEGDKDKSFWTYVTTKVRDPATLAVLLEDGAACLGVVLAIGGIGLTQYTGMPVFDGLAGVGIAGLLAVVGMSLANINHRFLIGQGLDKATREDIEKIILSRRSIDHVYSVQSQWTGPDTFSYKAEVDFDGTFLAAKLLPRYQQEFFDAKQTLDRDLRVLLSWYAEDVMRAVEREVRHIEEEIRMKYPEAQYIELEPMSKDADRYAIDDGMKAQLRRVEIDVLNRYLKSLYKIKEGGPAGAGSSDTSPQS</sequence>
<name>A0ABD3MF66_9STRA</name>
<feature type="compositionally biased region" description="Polar residues" evidence="6">
    <location>
        <begin position="256"/>
        <end position="267"/>
    </location>
</feature>
<dbReference type="InterPro" id="IPR002524">
    <property type="entry name" value="Cation_efflux"/>
</dbReference>
<feature type="transmembrane region" description="Helical" evidence="7">
    <location>
        <begin position="496"/>
        <end position="518"/>
    </location>
</feature>
<keyword evidence="2" id="KW-0813">Transport</keyword>
<accession>A0ABD3MF66</accession>
<keyword evidence="5 7" id="KW-0472">Membrane</keyword>
<feature type="region of interest" description="Disordered" evidence="6">
    <location>
        <begin position="141"/>
        <end position="163"/>
    </location>
</feature>
<dbReference type="Proteomes" id="UP001530293">
    <property type="component" value="Unassembled WGS sequence"/>
</dbReference>
<evidence type="ECO:0000256" key="5">
    <source>
        <dbReference type="ARBA" id="ARBA00023136"/>
    </source>
</evidence>